<dbReference type="Proteomes" id="UP000186040">
    <property type="component" value="Unassembled WGS sequence"/>
</dbReference>
<dbReference type="PANTHER" id="PTHR43272">
    <property type="entry name" value="LONG-CHAIN-FATTY-ACID--COA LIGASE"/>
    <property type="match status" value="1"/>
</dbReference>
<dbReference type="HAMAP" id="MF_02247">
    <property type="entry name" value="Carbox_acid_reduct"/>
    <property type="match status" value="1"/>
</dbReference>
<dbReference type="InterPro" id="IPR046407">
    <property type="entry name" value="CAR"/>
</dbReference>
<feature type="binding site" evidence="5">
    <location>
        <position position="765"/>
    </location>
    <ligand>
        <name>NADP(+)</name>
        <dbReference type="ChEBI" id="CHEBI:58349"/>
    </ligand>
</feature>
<dbReference type="CDD" id="cd05235">
    <property type="entry name" value="SDR_e1"/>
    <property type="match status" value="1"/>
</dbReference>
<feature type="binding site" evidence="5">
    <location>
        <position position="362"/>
    </location>
    <ligand>
        <name>AMP</name>
        <dbReference type="ChEBI" id="CHEBI:456215"/>
    </ligand>
</feature>
<comment type="cofactor">
    <cofactor evidence="5">
        <name>pantetheine 4'-phosphate</name>
        <dbReference type="ChEBI" id="CHEBI:47942"/>
    </cofactor>
    <text evidence="5">Binds 1 phosphopantetheine covalently.</text>
</comment>
<keyword evidence="4 5" id="KW-0067">ATP-binding</keyword>
<dbReference type="GO" id="GO:0050661">
    <property type="term" value="F:NADP binding"/>
    <property type="evidence" value="ECO:0007669"/>
    <property type="project" value="UniProtKB-UniRule"/>
</dbReference>
<feature type="binding site" evidence="5">
    <location>
        <position position="556"/>
    </location>
    <ligand>
        <name>AMP</name>
        <dbReference type="ChEBI" id="CHEBI:456215"/>
    </ligand>
</feature>
<dbReference type="GO" id="GO:0004467">
    <property type="term" value="F:long-chain fatty acid-CoA ligase activity"/>
    <property type="evidence" value="ECO:0007669"/>
    <property type="project" value="TreeGrafter"/>
</dbReference>
<dbReference type="Pfam" id="PF00550">
    <property type="entry name" value="PP-binding"/>
    <property type="match status" value="1"/>
</dbReference>
<dbReference type="NCBIfam" id="NF041592">
    <property type="entry name" value="carboxyl_red"/>
    <property type="match status" value="1"/>
</dbReference>
<keyword evidence="2 5" id="KW-0597">Phosphoprotein</keyword>
<dbReference type="Gene3D" id="1.10.1200.10">
    <property type="entry name" value="ACP-like"/>
    <property type="match status" value="1"/>
</dbReference>
<feature type="binding site" evidence="5">
    <location>
        <begin position="357"/>
        <end position="358"/>
    </location>
    <ligand>
        <name>AMP</name>
        <dbReference type="ChEBI" id="CHEBI:456215"/>
    </ligand>
</feature>
<keyword evidence="1 5" id="KW-0596">Phosphopantetheine</keyword>
<feature type="binding site" evidence="5">
    <location>
        <position position="861"/>
    </location>
    <ligand>
        <name>NADP(+)</name>
        <dbReference type="ChEBI" id="CHEBI:58349"/>
    </ligand>
</feature>
<feature type="modified residue" description="O-(pantetheine 4'-phosphoryl)serine" evidence="5">
    <location>
        <position position="629"/>
    </location>
</feature>
<dbReference type="InterPro" id="IPR020845">
    <property type="entry name" value="AMP-binding_CS"/>
</dbReference>
<dbReference type="GO" id="GO:0005524">
    <property type="term" value="F:ATP binding"/>
    <property type="evidence" value="ECO:0007669"/>
    <property type="project" value="UniProtKB-UniRule"/>
</dbReference>
<dbReference type="PROSITE" id="PS50075">
    <property type="entry name" value="CARRIER"/>
    <property type="match status" value="1"/>
</dbReference>
<dbReference type="InterPro" id="IPR020806">
    <property type="entry name" value="PKS_PP-bd"/>
</dbReference>
<feature type="binding site" evidence="5">
    <location>
        <position position="435"/>
    </location>
    <ligand>
        <name>AMP</name>
        <dbReference type="ChEBI" id="CHEBI:456215"/>
    </ligand>
</feature>
<comment type="domain">
    <text evidence="5">The N-terminal domain likely catalyzes substrate activation by formation of an initial acyl-AMP intermediate, the central region contains the phosphopantetheine attachment site, and the C-terminal domain catalyzes the reduction by NADPH of the intermediate thioester formed from the attack of the phosphopantetheine thiol at the carbonyl carbon of acyl-AMP.</text>
</comment>
<dbReference type="InterPro" id="IPR009081">
    <property type="entry name" value="PP-bd_ACP"/>
</dbReference>
<feature type="binding site" evidence="5">
    <location>
        <begin position="447"/>
        <end position="450"/>
    </location>
    <ligand>
        <name>AMP</name>
        <dbReference type="ChEBI" id="CHEBI:456215"/>
    </ligand>
</feature>
<dbReference type="STRING" id="1193682.BJP25_17570"/>
<dbReference type="GO" id="GO:0031177">
    <property type="term" value="F:phosphopantetheine binding"/>
    <property type="evidence" value="ECO:0007669"/>
    <property type="project" value="UniProtKB-UniRule"/>
</dbReference>
<feature type="binding site" evidence="5">
    <location>
        <position position="336"/>
    </location>
    <ligand>
        <name>AMP</name>
        <dbReference type="ChEBI" id="CHEBI:456215"/>
    </ligand>
</feature>
<dbReference type="Gene3D" id="3.40.50.12780">
    <property type="entry name" value="N-terminal domain of ligase-like"/>
    <property type="match status" value="1"/>
</dbReference>
<dbReference type="PANTHER" id="PTHR43272:SF33">
    <property type="entry name" value="AMP-BINDING DOMAIN-CONTAINING PROTEIN-RELATED"/>
    <property type="match status" value="1"/>
</dbReference>
<evidence type="ECO:0000313" key="8">
    <source>
        <dbReference type="Proteomes" id="UP000186040"/>
    </source>
</evidence>
<keyword evidence="8" id="KW-1185">Reference proteome</keyword>
<dbReference type="GO" id="GO:0016620">
    <property type="term" value="F:oxidoreductase activity, acting on the aldehyde or oxo group of donors, NAD or NADP as acceptor"/>
    <property type="evidence" value="ECO:0007669"/>
    <property type="project" value="UniProtKB-UniRule"/>
</dbReference>
<comment type="catalytic activity">
    <reaction evidence="5">
        <text>a carboxylate + ATP + NADPH + H(+) = an aldehyde + AMP + diphosphate + NADP(+)</text>
        <dbReference type="Rhea" id="RHEA:50916"/>
        <dbReference type="ChEBI" id="CHEBI:15378"/>
        <dbReference type="ChEBI" id="CHEBI:17478"/>
        <dbReference type="ChEBI" id="CHEBI:29067"/>
        <dbReference type="ChEBI" id="CHEBI:30616"/>
        <dbReference type="ChEBI" id="CHEBI:33019"/>
        <dbReference type="ChEBI" id="CHEBI:57783"/>
        <dbReference type="ChEBI" id="CHEBI:58349"/>
        <dbReference type="ChEBI" id="CHEBI:456215"/>
    </reaction>
</comment>
<feature type="binding site" evidence="5">
    <location>
        <position position="248"/>
    </location>
    <ligand>
        <name>AMP</name>
        <dbReference type="ChEBI" id="CHEBI:456215"/>
    </ligand>
</feature>
<dbReference type="InterPro" id="IPR013120">
    <property type="entry name" value="FAR_NAD-bd"/>
</dbReference>
<keyword evidence="3 5" id="KW-0547">Nucleotide-binding</keyword>
<dbReference type="EC" id="1.2.1.-" evidence="5"/>
<feature type="binding site" evidence="5">
    <location>
        <position position="894"/>
    </location>
    <ligand>
        <name>NADP(+)</name>
        <dbReference type="ChEBI" id="CHEBI:58349"/>
    </ligand>
</feature>
<evidence type="ECO:0000259" key="6">
    <source>
        <dbReference type="PROSITE" id="PS50075"/>
    </source>
</evidence>
<dbReference type="GO" id="GO:0016020">
    <property type="term" value="C:membrane"/>
    <property type="evidence" value="ECO:0007669"/>
    <property type="project" value="TreeGrafter"/>
</dbReference>
<dbReference type="InterPro" id="IPR010080">
    <property type="entry name" value="Thioester_reductase-like_dom"/>
</dbReference>
<evidence type="ECO:0000256" key="5">
    <source>
        <dbReference type="HAMAP-Rule" id="MF_02247"/>
    </source>
</evidence>
<name>A0A1Q9LN00_9PSEU</name>
<dbReference type="InterPro" id="IPR036736">
    <property type="entry name" value="ACP-like_sf"/>
</dbReference>
<feature type="binding site" evidence="5">
    <location>
        <position position="456"/>
    </location>
    <ligand>
        <name>AMP</name>
        <dbReference type="ChEBI" id="CHEBI:456215"/>
    </ligand>
</feature>
<protein>
    <recommendedName>
        <fullName evidence="5">Carboxylic acid reductase</fullName>
        <shortName evidence="5">CAR</shortName>
        <ecNumber evidence="5">1.2.1.-</ecNumber>
    </recommendedName>
    <alternativeName>
        <fullName evidence="5">ATP/NADPH-dependent carboxylic acid reductase</fullName>
    </alternativeName>
</protein>
<evidence type="ECO:0000313" key="7">
    <source>
        <dbReference type="EMBL" id="OLR93391.1"/>
    </source>
</evidence>
<dbReference type="InterPro" id="IPR000873">
    <property type="entry name" value="AMP-dep_synth/lig_dom"/>
</dbReference>
<dbReference type="Pfam" id="PF00501">
    <property type="entry name" value="AMP-binding"/>
    <property type="match status" value="1"/>
</dbReference>
<keyword evidence="5" id="KW-0560">Oxidoreductase</keyword>
<comment type="similarity">
    <text evidence="5">Belongs to the ATP-dependent AMP-binding enzyme family. Carboxylic acid reductase subfamily.</text>
</comment>
<keyword evidence="5" id="KW-0521">NADP</keyword>
<proteinExistence type="inferred from homology"/>
<dbReference type="PROSITE" id="PS00455">
    <property type="entry name" value="AMP_BINDING"/>
    <property type="match status" value="1"/>
</dbReference>
<evidence type="ECO:0000256" key="2">
    <source>
        <dbReference type="ARBA" id="ARBA00022553"/>
    </source>
</evidence>
<dbReference type="InterPro" id="IPR042099">
    <property type="entry name" value="ANL_N_sf"/>
</dbReference>
<dbReference type="SUPFAM" id="SSF47336">
    <property type="entry name" value="ACP-like"/>
    <property type="match status" value="1"/>
</dbReference>
<feature type="binding site" evidence="5">
    <location>
        <begin position="728"/>
        <end position="731"/>
    </location>
    <ligand>
        <name>NADP(+)</name>
        <dbReference type="ChEBI" id="CHEBI:58349"/>
    </ligand>
</feature>
<evidence type="ECO:0000256" key="3">
    <source>
        <dbReference type="ARBA" id="ARBA00022741"/>
    </source>
</evidence>
<feature type="binding site" evidence="5">
    <location>
        <begin position="821"/>
        <end position="823"/>
    </location>
    <ligand>
        <name>NADP(+)</name>
        <dbReference type="ChEBI" id="CHEBI:58349"/>
    </ligand>
</feature>
<dbReference type="SUPFAM" id="SSF51735">
    <property type="entry name" value="NAD(P)-binding Rossmann-fold domains"/>
    <property type="match status" value="1"/>
</dbReference>
<evidence type="ECO:0000256" key="1">
    <source>
        <dbReference type="ARBA" id="ARBA00022450"/>
    </source>
</evidence>
<dbReference type="Gene3D" id="3.40.50.720">
    <property type="entry name" value="NAD(P)-binding Rossmann-like Domain"/>
    <property type="match status" value="1"/>
</dbReference>
<accession>A0A1Q9LN00</accession>
<evidence type="ECO:0000256" key="4">
    <source>
        <dbReference type="ARBA" id="ARBA00022840"/>
    </source>
</evidence>
<feature type="binding site" evidence="5">
    <location>
        <position position="921"/>
    </location>
    <ligand>
        <name>NADP(+)</name>
        <dbReference type="ChEBI" id="CHEBI:58349"/>
    </ligand>
</feature>
<dbReference type="NCBIfam" id="TIGR01746">
    <property type="entry name" value="Thioester-redct"/>
    <property type="match status" value="1"/>
</dbReference>
<dbReference type="SMART" id="SM00823">
    <property type="entry name" value="PKS_PP"/>
    <property type="match status" value="1"/>
</dbReference>
<dbReference type="InterPro" id="IPR036291">
    <property type="entry name" value="NAD(P)-bd_dom_sf"/>
</dbReference>
<dbReference type="EMBL" id="MKQR01000011">
    <property type="protein sequence ID" value="OLR93391.1"/>
    <property type="molecule type" value="Genomic_DNA"/>
</dbReference>
<reference evidence="7 8" key="1">
    <citation type="submission" date="2016-10" db="EMBL/GenBank/DDBJ databases">
        <title>The Draft Genome Sequence of Actinokineospora bangkokensis 44EHWT reveals the biosynthetic pathway of antifungal compounds Thailandins with unusual extender unit butylmalonyl-CoA.</title>
        <authorList>
            <person name="Greule A."/>
            <person name="Intra B."/>
            <person name="Flemming S."/>
            <person name="Rommel M.G."/>
            <person name="Panbangred W."/>
            <person name="Bechthold A."/>
        </authorList>
    </citation>
    <scope>NUCLEOTIDE SEQUENCE [LARGE SCALE GENOMIC DNA]</scope>
    <source>
        <strain evidence="7 8">44EHW</strain>
    </source>
</reference>
<dbReference type="AlphaFoldDB" id="A0A1Q9LN00"/>
<comment type="caution">
    <text evidence="7">The sequence shown here is derived from an EMBL/GenBank/DDBJ whole genome shotgun (WGS) entry which is preliminary data.</text>
</comment>
<sequence length="1103" mass="119600">METARAAVERFADRTAIAEREREAVTDPATGETTERLLDTHRTRTYRELWADAEDIAAEWADHGALRAGGFLATVGFISGDYAALALAGARVGAVEVPLQASATAANLAPIVAEVEAVVLASSTERLPVAVEVVLATGCVRRVVVFDHNPAVDAQRAVVDDARARLAAAGVELTTLDEVRERGAGLPRAAEPDVAPDALAMLVYTSGSTGTPKGAIYTDSMVAGLWTWRWTQDEDDDLVSFNYMPMSHLAGRVTLLSTFARGGTAQFAARSDHSTLFEDMALAAPTELILVPRICDMLHQRFRSEVDRRGVDPAVVRRELREQWVGGRVRRVTVGTAPLSAEMAAFVENSLGVELHDGYGSTEAGALTIDHKVSRPPVIDYKLVDVPELGYFTTDSPHPRGELLVRTRTIIPGYYKRPELNAEFFDEDGFYRTGDIMAETAPDTLVYVDRRKNVLKLSQGEFVAVSRLEAVFASSPMVRQVYVHGSSERSYLLAVVVPTPEALASTPADQLRPRLLESLQRVAAEAELNPYEVPRDLIVETEPFSTENGLLSDVRKLLRPRLKEHYGARLEELYETLARNEVDDLRALREGAADAPVLETVGKAAQALLGRASTDISPDARFTDLGGDSLSALTFSNLLRELFGVEVPVGVVVSPANTLRKIAAHVEAERSHGGTRPTAATVHGAGAEQVRAADLTLEKFLDADTLAAAASLPRATATPRTVLLTGANGYLGRFLCLEWLRRLDASGGTLVCVVRGADDAAARARLDEAFDTGDPDLLATYHRLADEHLEVLAGDIGDADLGLSEQDWKRLAETVDLVVHPAALVNHVLPYDQLFGPNVVGTAELIRLALTHRVKPITYLSTVGVLDDPAITEVDDIRTTSPVRRVDGGYANGYSTSKWAGEVLLREAHEAFGLPVRTFRSDMILAHTRYTGQLNVPDMFTRLLFSVLVTGLAPASFYAGGGPAHYDGLPVDFTAEVITDLAWGAVAGHETYNVLNPHADGLSLDTFVDWLVEAGHTLHRVEDYQEWVSRLETALRALPEHRRQHSLLPLLHAFAAPSPAVDGSVVPAPHFHEAVRARGGEIPHLSAELITKYADDLKSLGLL</sequence>
<feature type="domain" description="Carrier" evidence="6">
    <location>
        <begin position="595"/>
        <end position="670"/>
    </location>
</feature>
<organism evidence="7 8">
    <name type="scientific">Actinokineospora bangkokensis</name>
    <dbReference type="NCBI Taxonomy" id="1193682"/>
    <lineage>
        <taxon>Bacteria</taxon>
        <taxon>Bacillati</taxon>
        <taxon>Actinomycetota</taxon>
        <taxon>Actinomycetes</taxon>
        <taxon>Pseudonocardiales</taxon>
        <taxon>Pseudonocardiaceae</taxon>
        <taxon>Actinokineospora</taxon>
    </lineage>
</organism>
<feature type="binding site" evidence="5">
    <location>
        <position position="898"/>
    </location>
    <ligand>
        <name>NADP(+)</name>
        <dbReference type="ChEBI" id="CHEBI:58349"/>
    </ligand>
</feature>
<dbReference type="Pfam" id="PF07993">
    <property type="entry name" value="NAD_binding_4"/>
    <property type="match status" value="1"/>
</dbReference>
<feature type="binding site" evidence="5">
    <location>
        <position position="755"/>
    </location>
    <ligand>
        <name>NADP(+)</name>
        <dbReference type="ChEBI" id="CHEBI:58349"/>
    </ligand>
</feature>
<dbReference type="SUPFAM" id="SSF56801">
    <property type="entry name" value="Acetyl-CoA synthetase-like"/>
    <property type="match status" value="1"/>
</dbReference>
<comment type="caution">
    <text evidence="5">Lacks conserved residue(s) required for the propagation of feature annotation.</text>
</comment>
<comment type="function">
    <text evidence="5">Catalyzes the ATP- and NADPH-dependent reduction of carboxylic acids to the corresponding aldehydes.</text>
</comment>
<gene>
    <name evidence="5" type="primary">car</name>
    <name evidence="7" type="ORF">BJP25_17570</name>
</gene>